<organism evidence="1 2">
    <name type="scientific">Geobacillus thermoleovorans CCB_US3_UF5</name>
    <dbReference type="NCBI Taxonomy" id="1111068"/>
    <lineage>
        <taxon>Bacteria</taxon>
        <taxon>Bacillati</taxon>
        <taxon>Bacillota</taxon>
        <taxon>Bacilli</taxon>
        <taxon>Bacillales</taxon>
        <taxon>Anoxybacillaceae</taxon>
        <taxon>Geobacillus</taxon>
        <taxon>Geobacillus thermoleovorans group</taxon>
    </lineage>
</organism>
<keyword evidence="2" id="KW-1185">Reference proteome</keyword>
<protein>
    <submittedName>
        <fullName evidence="1">Uncharacterized protein</fullName>
    </submittedName>
</protein>
<name>A0ABM5MKA8_GEOTH</name>
<proteinExistence type="predicted"/>
<gene>
    <name evidence="1" type="ORF">GTCCBUS3UF5_28470</name>
</gene>
<evidence type="ECO:0000313" key="2">
    <source>
        <dbReference type="Proteomes" id="UP000005636"/>
    </source>
</evidence>
<reference evidence="1 2" key="1">
    <citation type="submission" date="2011-11" db="EMBL/GenBank/DDBJ databases">
        <title>Complete genome sequence of thermophilic Geobacillus thermoleovorans CCB_US3_UF5.</title>
        <authorList>
            <person name="Muhd Sakaff M.K.L."/>
            <person name="Abdul Rahman A.Y."/>
            <person name="Saito J.A."/>
            <person name="Hou S."/>
            <person name="Alam M."/>
        </authorList>
    </citation>
    <scope>NUCLEOTIDE SEQUENCE [LARGE SCALE GENOMIC DNA]</scope>
    <source>
        <strain evidence="1 2">CCB_US3_UF5</strain>
    </source>
</reference>
<evidence type="ECO:0000313" key="1">
    <source>
        <dbReference type="EMBL" id="AEV20150.1"/>
    </source>
</evidence>
<dbReference type="Proteomes" id="UP000005636">
    <property type="component" value="Chromosome"/>
</dbReference>
<dbReference type="EMBL" id="CP003125">
    <property type="protein sequence ID" value="AEV20150.1"/>
    <property type="molecule type" value="Genomic_DNA"/>
</dbReference>
<accession>A0ABM5MKA8</accession>
<sequence length="45" mass="5348">MENMFIKSRKCDGQLVYNVGNSYPQDGEMQNLSKIFSVYHWQTLF</sequence>